<organism evidence="2 3">
    <name type="scientific">Litoribacter ruber</name>
    <dbReference type="NCBI Taxonomy" id="702568"/>
    <lineage>
        <taxon>Bacteria</taxon>
        <taxon>Pseudomonadati</taxon>
        <taxon>Bacteroidota</taxon>
        <taxon>Cytophagia</taxon>
        <taxon>Cytophagales</taxon>
        <taxon>Cyclobacteriaceae</taxon>
        <taxon>Litoribacter</taxon>
    </lineage>
</organism>
<dbReference type="RefSeq" id="WP_213944492.1">
    <property type="nucleotide sequence ID" value="NZ_JAHCMY010000002.1"/>
</dbReference>
<dbReference type="InterPro" id="IPR035093">
    <property type="entry name" value="RelE/ParE_toxin_dom_sf"/>
</dbReference>
<dbReference type="AlphaFoldDB" id="A0AAP2CFG2"/>
<keyword evidence="3" id="KW-1185">Reference proteome</keyword>
<dbReference type="InterPro" id="IPR007712">
    <property type="entry name" value="RelE/ParE_toxin"/>
</dbReference>
<protein>
    <submittedName>
        <fullName evidence="2">Type II toxin-antitoxin system RelE/ParE family toxin</fullName>
    </submittedName>
</protein>
<dbReference type="Gene3D" id="3.30.2310.20">
    <property type="entry name" value="RelE-like"/>
    <property type="match status" value="1"/>
</dbReference>
<proteinExistence type="predicted"/>
<evidence type="ECO:0000256" key="1">
    <source>
        <dbReference type="ARBA" id="ARBA00022649"/>
    </source>
</evidence>
<evidence type="ECO:0000313" key="3">
    <source>
        <dbReference type="Proteomes" id="UP001319104"/>
    </source>
</evidence>
<dbReference type="EMBL" id="JAHCMY010000002">
    <property type="protein sequence ID" value="MBS9523606.1"/>
    <property type="molecule type" value="Genomic_DNA"/>
</dbReference>
<name>A0AAP2CFG2_9BACT</name>
<accession>A0AAP2CFG2</accession>
<dbReference type="Pfam" id="PF05016">
    <property type="entry name" value="ParE_toxin"/>
    <property type="match status" value="1"/>
</dbReference>
<dbReference type="Proteomes" id="UP001319104">
    <property type="component" value="Unassembled WGS sequence"/>
</dbReference>
<gene>
    <name evidence="2" type="ORF">KI659_06200</name>
</gene>
<reference evidence="2 3" key="1">
    <citation type="submission" date="2021-05" db="EMBL/GenBank/DDBJ databases">
        <authorList>
            <person name="Zhang Z.D."/>
            <person name="Osman G."/>
        </authorList>
    </citation>
    <scope>NUCLEOTIDE SEQUENCE [LARGE SCALE GENOMIC DNA]</scope>
    <source>
        <strain evidence="2 3">KCTC 32217</strain>
    </source>
</reference>
<comment type="caution">
    <text evidence="2">The sequence shown here is derived from an EMBL/GenBank/DDBJ whole genome shotgun (WGS) entry which is preliminary data.</text>
</comment>
<evidence type="ECO:0000313" key="2">
    <source>
        <dbReference type="EMBL" id="MBS9523606.1"/>
    </source>
</evidence>
<keyword evidence="1" id="KW-1277">Toxin-antitoxin system</keyword>
<sequence length="103" mass="12279">MNFRLEFTGEARLDIQDSFNWYNLRKAGLGNDFVLCIESAINQILRDPMHCSPQFKDVRRKLVKRFPFHIVYILRDSLILIIGVFHTSRAPEAWVKRVKRMRD</sequence>